<comment type="caution">
    <text evidence="2">The sequence shown here is derived from an EMBL/GenBank/DDBJ whole genome shotgun (WGS) entry which is preliminary data.</text>
</comment>
<accession>A0ABQ7L3S4</accession>
<evidence type="ECO:0000256" key="1">
    <source>
        <dbReference type="SAM" id="SignalP"/>
    </source>
</evidence>
<evidence type="ECO:0008006" key="4">
    <source>
        <dbReference type="Google" id="ProtNLM"/>
    </source>
</evidence>
<reference evidence="2 3" key="1">
    <citation type="submission" date="2021-03" db="EMBL/GenBank/DDBJ databases">
        <authorList>
            <person name="King G.J."/>
            <person name="Bancroft I."/>
            <person name="Baten A."/>
            <person name="Bloomfield J."/>
            <person name="Borpatragohain P."/>
            <person name="He Z."/>
            <person name="Irish N."/>
            <person name="Irwin J."/>
            <person name="Liu K."/>
            <person name="Mauleon R.P."/>
            <person name="Moore J."/>
            <person name="Morris R."/>
            <person name="Ostergaard L."/>
            <person name="Wang B."/>
            <person name="Wells R."/>
        </authorList>
    </citation>
    <scope>NUCLEOTIDE SEQUENCE [LARGE SCALE GENOMIC DNA]</scope>
    <source>
        <strain evidence="2">R-o-18</strain>
        <tissue evidence="2">Leaf</tissue>
    </source>
</reference>
<name>A0ABQ7L3S4_BRACM</name>
<proteinExistence type="predicted"/>
<sequence length="115" mass="12823">MRALEESKISIVLLLLCFSIFVTFSLQANELTSPSSKEEGEVRMVPLMEEKFMVQKEFACLYLVALQLTAISQINPLVIAPSLPNPAIALVAIAEIFPFGQRGRINQHLDFICKV</sequence>
<dbReference type="EMBL" id="JADBGQ010000009">
    <property type="protein sequence ID" value="KAG5380396.1"/>
    <property type="molecule type" value="Genomic_DNA"/>
</dbReference>
<evidence type="ECO:0000313" key="3">
    <source>
        <dbReference type="Proteomes" id="UP000823674"/>
    </source>
</evidence>
<protein>
    <recommendedName>
        <fullName evidence="4">Cupin type-1 domain-containing protein</fullName>
    </recommendedName>
</protein>
<gene>
    <name evidence="2" type="primary">A07g507680.1_BraROA</name>
    <name evidence="2" type="ORF">IGI04_028238</name>
</gene>
<feature type="chain" id="PRO_5045985192" description="Cupin type-1 domain-containing protein" evidence="1">
    <location>
        <begin position="28"/>
        <end position="115"/>
    </location>
</feature>
<organism evidence="2 3">
    <name type="scientific">Brassica rapa subsp. trilocularis</name>
    <dbReference type="NCBI Taxonomy" id="1813537"/>
    <lineage>
        <taxon>Eukaryota</taxon>
        <taxon>Viridiplantae</taxon>
        <taxon>Streptophyta</taxon>
        <taxon>Embryophyta</taxon>
        <taxon>Tracheophyta</taxon>
        <taxon>Spermatophyta</taxon>
        <taxon>Magnoliopsida</taxon>
        <taxon>eudicotyledons</taxon>
        <taxon>Gunneridae</taxon>
        <taxon>Pentapetalae</taxon>
        <taxon>rosids</taxon>
        <taxon>malvids</taxon>
        <taxon>Brassicales</taxon>
        <taxon>Brassicaceae</taxon>
        <taxon>Brassiceae</taxon>
        <taxon>Brassica</taxon>
    </lineage>
</organism>
<evidence type="ECO:0000313" key="2">
    <source>
        <dbReference type="EMBL" id="KAG5380396.1"/>
    </source>
</evidence>
<keyword evidence="3" id="KW-1185">Reference proteome</keyword>
<feature type="signal peptide" evidence="1">
    <location>
        <begin position="1"/>
        <end position="27"/>
    </location>
</feature>
<dbReference type="Proteomes" id="UP000823674">
    <property type="component" value="Chromosome A07"/>
</dbReference>
<keyword evidence="1" id="KW-0732">Signal</keyword>